<dbReference type="PANTHER" id="PTHR24104:SF25">
    <property type="entry name" value="PROTEIN LIN-41"/>
    <property type="match status" value="1"/>
</dbReference>
<sequence length="350" mass="40941">MKLILCDLFPPSNSKATTTSSNQVSHDEDVEQFLTLELIPRFREQIRNKKIPFSMNFELKHVIGTGVLGRNTHELNHPKDVVVSYNHSCILIADFNNHRVLVHDLMTYRFKKSIPLSFPAKMCIESNYKGGLNDALIIAQFHHEYFVCKYDLSMLLNNQRTQSNYDLKYLWKSETYFYNPEKSMTISRAKKQVFIADNKDQKRSRCYCVKILCLETGERVQTIYLHGSPYGMTFIEDYGFLVVGTHLNNKIQMFKYDGIDSWNKINSFGKSGKDEGELCYPSSLIYEQASQHIIECNYSNARIQVFKLDGSFVKSFGSRELSIEGRHFDLIQSFLPNQRWLINYYRYQQH</sequence>
<organism evidence="1 2">
    <name type="scientific">Naegleria lovaniensis</name>
    <name type="common">Amoeba</name>
    <dbReference type="NCBI Taxonomy" id="51637"/>
    <lineage>
        <taxon>Eukaryota</taxon>
        <taxon>Discoba</taxon>
        <taxon>Heterolobosea</taxon>
        <taxon>Tetramitia</taxon>
        <taxon>Eutetramitia</taxon>
        <taxon>Vahlkampfiidae</taxon>
        <taxon>Naegleria</taxon>
    </lineage>
</organism>
<evidence type="ECO:0000313" key="2">
    <source>
        <dbReference type="Proteomes" id="UP000816034"/>
    </source>
</evidence>
<reference evidence="1 2" key="1">
    <citation type="journal article" date="2018" name="BMC Genomics">
        <title>The genome of Naegleria lovaniensis, the basis for a comparative approach to unravel pathogenicity factors of the human pathogenic amoeba N. fowleri.</title>
        <authorList>
            <person name="Liechti N."/>
            <person name="Schurch N."/>
            <person name="Bruggmann R."/>
            <person name="Wittwer M."/>
        </authorList>
    </citation>
    <scope>NUCLEOTIDE SEQUENCE [LARGE SCALE GENOMIC DNA]</scope>
    <source>
        <strain evidence="1 2">ATCC 30569</strain>
    </source>
</reference>
<dbReference type="InterPro" id="IPR011042">
    <property type="entry name" value="6-blade_b-propeller_TolB-like"/>
</dbReference>
<dbReference type="GO" id="GO:0061630">
    <property type="term" value="F:ubiquitin protein ligase activity"/>
    <property type="evidence" value="ECO:0007669"/>
    <property type="project" value="TreeGrafter"/>
</dbReference>
<dbReference type="Proteomes" id="UP000816034">
    <property type="component" value="Unassembled WGS sequence"/>
</dbReference>
<dbReference type="SUPFAM" id="SSF75011">
    <property type="entry name" value="3-carboxy-cis,cis-mucoante lactonizing enzyme"/>
    <property type="match status" value="1"/>
</dbReference>
<dbReference type="PANTHER" id="PTHR24104">
    <property type="entry name" value="E3 UBIQUITIN-PROTEIN LIGASE NHLRC1-RELATED"/>
    <property type="match status" value="1"/>
</dbReference>
<dbReference type="GO" id="GO:0000209">
    <property type="term" value="P:protein polyubiquitination"/>
    <property type="evidence" value="ECO:0007669"/>
    <property type="project" value="TreeGrafter"/>
</dbReference>
<dbReference type="EMBL" id="PYSW02000038">
    <property type="protein sequence ID" value="KAG2377343.1"/>
    <property type="molecule type" value="Genomic_DNA"/>
</dbReference>
<dbReference type="GO" id="GO:0043161">
    <property type="term" value="P:proteasome-mediated ubiquitin-dependent protein catabolic process"/>
    <property type="evidence" value="ECO:0007669"/>
    <property type="project" value="TreeGrafter"/>
</dbReference>
<dbReference type="GO" id="GO:0008270">
    <property type="term" value="F:zinc ion binding"/>
    <property type="evidence" value="ECO:0007669"/>
    <property type="project" value="UniProtKB-KW"/>
</dbReference>
<accession>A0AA88GF56</accession>
<keyword evidence="2" id="KW-1185">Reference proteome</keyword>
<gene>
    <name evidence="1" type="ORF">C9374_009254</name>
</gene>
<protein>
    <submittedName>
        <fullName evidence="1">Uncharacterized protein</fullName>
    </submittedName>
</protein>
<dbReference type="Gene3D" id="2.120.10.30">
    <property type="entry name" value="TolB, C-terminal domain"/>
    <property type="match status" value="1"/>
</dbReference>
<dbReference type="InterPro" id="IPR050952">
    <property type="entry name" value="TRIM-NHL_E3_ligases"/>
</dbReference>
<evidence type="ECO:0000313" key="1">
    <source>
        <dbReference type="EMBL" id="KAG2377343.1"/>
    </source>
</evidence>
<comment type="caution">
    <text evidence="1">The sequence shown here is derived from an EMBL/GenBank/DDBJ whole genome shotgun (WGS) entry which is preliminary data.</text>
</comment>
<dbReference type="AlphaFoldDB" id="A0AA88GF56"/>
<dbReference type="GeneID" id="68101708"/>
<name>A0AA88GF56_NAELO</name>
<dbReference type="RefSeq" id="XP_044544605.1">
    <property type="nucleotide sequence ID" value="XM_044699421.1"/>
</dbReference>
<proteinExistence type="predicted"/>